<protein>
    <submittedName>
        <fullName evidence="2">Uncharacterized protein</fullName>
    </submittedName>
</protein>
<reference evidence="2" key="1">
    <citation type="submission" date="2020-07" db="EMBL/GenBank/DDBJ databases">
        <authorList>
            <person name="Lin J."/>
        </authorList>
    </citation>
    <scope>NUCLEOTIDE SEQUENCE</scope>
</reference>
<organism evidence="2">
    <name type="scientific">Ananas comosus var. bracteatus</name>
    <name type="common">red pineapple</name>
    <dbReference type="NCBI Taxonomy" id="296719"/>
    <lineage>
        <taxon>Eukaryota</taxon>
        <taxon>Viridiplantae</taxon>
        <taxon>Streptophyta</taxon>
        <taxon>Embryophyta</taxon>
        <taxon>Tracheophyta</taxon>
        <taxon>Spermatophyta</taxon>
        <taxon>Magnoliopsida</taxon>
        <taxon>Liliopsida</taxon>
        <taxon>Poales</taxon>
        <taxon>Bromeliaceae</taxon>
        <taxon>Bromelioideae</taxon>
        <taxon>Ananas</taxon>
    </lineage>
</organism>
<feature type="compositionally biased region" description="Basic residues" evidence="1">
    <location>
        <begin position="334"/>
        <end position="344"/>
    </location>
</feature>
<evidence type="ECO:0000256" key="1">
    <source>
        <dbReference type="SAM" id="MobiDB-lite"/>
    </source>
</evidence>
<dbReference type="AlphaFoldDB" id="A0A6V7QCX9"/>
<proteinExistence type="predicted"/>
<name>A0A6V7QCX9_ANACO</name>
<sequence length="344" mass="36956">MGFSQQIASREVERRKKAVDTRRQENLGGVMSKEEGPIKFGLDLDLGLGLNLGQNQIGLGSDLEFGLSLGPYDSGLGRRRCIGVGRQHNGAQIGVRVCSELGPTVGTELGVVVVVNVEAMVVPELRVNGDITTIRVCCDSFGCWCPRVEVRIRKREGLENLKLYWRINFPTLGPTPTDPLALIAIKVGFNPGGQYGITSIYTPGLGHIGLDHCSPSTFGLLTGPLLCSSFSSGLLSGPFFADRALGPREKAPLTAASSLPDHPPSLCSAYLPIEAKSSDLTTHNNDVINPPRASCRIFNRSKETVLGRAMNRKASLREGRTPATATPRGSCQARKLKRKAPAVE</sequence>
<evidence type="ECO:0000313" key="2">
    <source>
        <dbReference type="EMBL" id="CAD1840716.1"/>
    </source>
</evidence>
<feature type="region of interest" description="Disordered" evidence="1">
    <location>
        <begin position="312"/>
        <end position="344"/>
    </location>
</feature>
<dbReference type="EMBL" id="LR862135">
    <property type="protein sequence ID" value="CAD1840716.1"/>
    <property type="molecule type" value="Genomic_DNA"/>
</dbReference>
<gene>
    <name evidence="2" type="ORF">CB5_LOCUS23927</name>
</gene>
<accession>A0A6V7QCX9</accession>